<feature type="domain" description="Thiamine pyrophosphate enzyme central" evidence="5">
    <location>
        <begin position="207"/>
        <end position="343"/>
    </location>
</feature>
<dbReference type="InterPro" id="IPR045229">
    <property type="entry name" value="TPP_enz"/>
</dbReference>
<dbReference type="RefSeq" id="WP_345269616.1">
    <property type="nucleotide sequence ID" value="NZ_BAABHB010000009.1"/>
</dbReference>
<evidence type="ECO:0000259" key="5">
    <source>
        <dbReference type="Pfam" id="PF00205"/>
    </source>
</evidence>
<evidence type="ECO:0000313" key="9">
    <source>
        <dbReference type="Proteomes" id="UP001500936"/>
    </source>
</evidence>
<dbReference type="SUPFAM" id="SSF52518">
    <property type="entry name" value="Thiamin diphosphate-binding fold (THDP-binding)"/>
    <property type="match status" value="2"/>
</dbReference>
<evidence type="ECO:0000256" key="2">
    <source>
        <dbReference type="ARBA" id="ARBA00007812"/>
    </source>
</evidence>
<evidence type="ECO:0000256" key="3">
    <source>
        <dbReference type="ARBA" id="ARBA00023052"/>
    </source>
</evidence>
<dbReference type="SUPFAM" id="SSF52467">
    <property type="entry name" value="DHS-like NAD/FAD-binding domain"/>
    <property type="match status" value="1"/>
</dbReference>
<dbReference type="Pfam" id="PF00205">
    <property type="entry name" value="TPP_enzyme_M"/>
    <property type="match status" value="1"/>
</dbReference>
<protein>
    <submittedName>
        <fullName evidence="8">Thiamine pyrophosphate-binding protein</fullName>
    </submittedName>
</protein>
<comment type="cofactor">
    <cofactor evidence="1">
        <name>thiamine diphosphate</name>
        <dbReference type="ChEBI" id="CHEBI:58937"/>
    </cofactor>
</comment>
<keyword evidence="9" id="KW-1185">Reference proteome</keyword>
<feature type="domain" description="Thiamine pyrophosphate enzyme TPP-binding" evidence="6">
    <location>
        <begin position="423"/>
        <end position="564"/>
    </location>
</feature>
<evidence type="ECO:0000256" key="4">
    <source>
        <dbReference type="RuleBase" id="RU362132"/>
    </source>
</evidence>
<dbReference type="InterPro" id="IPR011766">
    <property type="entry name" value="TPP_enzyme_TPP-bd"/>
</dbReference>
<feature type="domain" description="Thiamine pyrophosphate enzyme N-terminal TPP-binding" evidence="7">
    <location>
        <begin position="21"/>
        <end position="128"/>
    </location>
</feature>
<keyword evidence="3 4" id="KW-0786">Thiamine pyrophosphate</keyword>
<dbReference type="Pfam" id="PF02776">
    <property type="entry name" value="TPP_enzyme_N"/>
    <property type="match status" value="1"/>
</dbReference>
<sequence>MQTLIQGNESTQRTNGQVTRTGNHAIIEQFLADGMDHMFGNPGTVEQGFLDAVADFPAMKYILTLQESVAVLMADGYARATQKPTLVQLHSSPGIGNAVGALYQAKRGHAPLVVIGSDAGLQYMNMDAQMANDLVSMMAPVTKYSTMVLTPKSLLRTLRRAIKIAATPPMGPVYVCLPMDVLDAVNDEPVVPTSLPSTRVLPSPDQIEEAARMLAAAEKPMIFAGDGVAYSGANSELTRVAELLGAEVYGVDFGDVFMDNTHPLYMGTTGHMFGEYSHPITSKGDVNLIAGTYMVPEVFPRLEDIYKPGAKVIHFDLNAYEIAKNHHVDLGVVSDPKLSLQALAEALARIMTDAQKQAGADRLRQFTEAREKQKAEITPTTPSESGRLKMGQFAEVLATHVPDDVVIVDEALTNSPDVQKQIPPKAPGSYFITRGGSLGIGFPGALGAKLAHPNKTVIGFSGDGGSMYTIQALWSAARHNTGAKFVVCNNGSYKLLQLNIDVYWKERSIEDRKHPLSFDLSYPPIRFDLLAQSMGVNAVRVEKAEDIQPAIERMLADDKPFLIDLVLEGDFHPDWIKSNCSQ</sequence>
<evidence type="ECO:0000259" key="6">
    <source>
        <dbReference type="Pfam" id="PF02775"/>
    </source>
</evidence>
<proteinExistence type="inferred from homology"/>
<dbReference type="InterPro" id="IPR012001">
    <property type="entry name" value="Thiamin_PyroP_enz_TPP-bd_dom"/>
</dbReference>
<dbReference type="InterPro" id="IPR029035">
    <property type="entry name" value="DHS-like_NAD/FAD-binding_dom"/>
</dbReference>
<accession>A0ABP8KPR7</accession>
<reference evidence="9" key="1">
    <citation type="journal article" date="2019" name="Int. J. Syst. Evol. Microbiol.">
        <title>The Global Catalogue of Microorganisms (GCM) 10K type strain sequencing project: providing services to taxonomists for standard genome sequencing and annotation.</title>
        <authorList>
            <consortium name="The Broad Institute Genomics Platform"/>
            <consortium name="The Broad Institute Genome Sequencing Center for Infectious Disease"/>
            <person name="Wu L."/>
            <person name="Ma J."/>
        </authorList>
    </citation>
    <scope>NUCLEOTIDE SEQUENCE [LARGE SCALE GENOMIC DNA]</scope>
    <source>
        <strain evidence="9">JCM 17925</strain>
    </source>
</reference>
<name>A0ABP8KPR7_9BACT</name>
<dbReference type="InterPro" id="IPR012000">
    <property type="entry name" value="Thiamin_PyroP_enz_cen_dom"/>
</dbReference>
<dbReference type="InterPro" id="IPR029061">
    <property type="entry name" value="THDP-binding"/>
</dbReference>
<gene>
    <name evidence="8" type="ORF">GCM10023187_39050</name>
</gene>
<dbReference type="CDD" id="cd02002">
    <property type="entry name" value="TPP_BFDC"/>
    <property type="match status" value="1"/>
</dbReference>
<dbReference type="Gene3D" id="3.40.50.1220">
    <property type="entry name" value="TPP-binding domain"/>
    <property type="match status" value="1"/>
</dbReference>
<dbReference type="Pfam" id="PF02775">
    <property type="entry name" value="TPP_enzyme_C"/>
    <property type="match status" value="1"/>
</dbReference>
<dbReference type="EMBL" id="BAABHB010000009">
    <property type="protein sequence ID" value="GAA4412246.1"/>
    <property type="molecule type" value="Genomic_DNA"/>
</dbReference>
<dbReference type="InterPro" id="IPR000399">
    <property type="entry name" value="TPP-bd_CS"/>
</dbReference>
<dbReference type="PANTHER" id="PTHR18968:SF13">
    <property type="entry name" value="ACETOLACTATE SYNTHASE CATALYTIC SUBUNIT, MITOCHONDRIAL"/>
    <property type="match status" value="1"/>
</dbReference>
<dbReference type="PANTHER" id="PTHR18968">
    <property type="entry name" value="THIAMINE PYROPHOSPHATE ENZYMES"/>
    <property type="match status" value="1"/>
</dbReference>
<dbReference type="Proteomes" id="UP001500936">
    <property type="component" value="Unassembled WGS sequence"/>
</dbReference>
<dbReference type="CDD" id="cd07035">
    <property type="entry name" value="TPP_PYR_POX_like"/>
    <property type="match status" value="1"/>
</dbReference>
<dbReference type="PROSITE" id="PS00187">
    <property type="entry name" value="TPP_ENZYMES"/>
    <property type="match status" value="1"/>
</dbReference>
<evidence type="ECO:0000256" key="1">
    <source>
        <dbReference type="ARBA" id="ARBA00001964"/>
    </source>
</evidence>
<comment type="caution">
    <text evidence="8">The sequence shown here is derived from an EMBL/GenBank/DDBJ whole genome shotgun (WGS) entry which is preliminary data.</text>
</comment>
<dbReference type="Gene3D" id="3.40.50.970">
    <property type="match status" value="2"/>
</dbReference>
<comment type="similarity">
    <text evidence="2 4">Belongs to the TPP enzyme family.</text>
</comment>
<evidence type="ECO:0000259" key="7">
    <source>
        <dbReference type="Pfam" id="PF02776"/>
    </source>
</evidence>
<evidence type="ECO:0000313" key="8">
    <source>
        <dbReference type="EMBL" id="GAA4412246.1"/>
    </source>
</evidence>
<organism evidence="8 9">
    <name type="scientific">Nibrella viscosa</name>
    <dbReference type="NCBI Taxonomy" id="1084524"/>
    <lineage>
        <taxon>Bacteria</taxon>
        <taxon>Pseudomonadati</taxon>
        <taxon>Bacteroidota</taxon>
        <taxon>Cytophagia</taxon>
        <taxon>Cytophagales</taxon>
        <taxon>Spirosomataceae</taxon>
        <taxon>Nibrella</taxon>
    </lineage>
</organism>